<dbReference type="RefSeq" id="WP_012521599.1">
    <property type="nucleotide sequence ID" value="NC_011144.1"/>
</dbReference>
<proteinExistence type="predicted"/>
<reference evidence="1 2" key="1">
    <citation type="journal article" date="2008" name="BMC Genomics">
        <title>Complete genome of Phenylobacterium zucineum - a novel facultative intracellular bacterium isolated from human erythroleukemia cell line K562.</title>
        <authorList>
            <person name="Luo Y."/>
            <person name="Xu X."/>
            <person name="Ding Z."/>
            <person name="Liu Z."/>
            <person name="Zhang B."/>
            <person name="Yan Z."/>
            <person name="Sun J."/>
            <person name="Hu S."/>
            <person name="Hu X."/>
        </authorList>
    </citation>
    <scope>NUCLEOTIDE SEQUENCE [LARGE SCALE GENOMIC DNA]</scope>
    <source>
        <strain evidence="1 2">HLK1</strain>
    </source>
</reference>
<dbReference type="Proteomes" id="UP000001868">
    <property type="component" value="Chromosome"/>
</dbReference>
<dbReference type="AlphaFoldDB" id="B4RHJ3"/>
<dbReference type="Pfam" id="PF14345">
    <property type="entry name" value="GDYXXLXY"/>
    <property type="match status" value="1"/>
</dbReference>
<evidence type="ECO:0008006" key="3">
    <source>
        <dbReference type="Google" id="ProtNLM"/>
    </source>
</evidence>
<accession>B4RHJ3</accession>
<dbReference type="KEGG" id="pzu:PHZ_c1039"/>
<evidence type="ECO:0000313" key="1">
    <source>
        <dbReference type="EMBL" id="ACG77453.1"/>
    </source>
</evidence>
<protein>
    <recommendedName>
        <fullName evidence="3">Membrane-anchored protein</fullName>
    </recommendedName>
</protein>
<sequence length="204" mass="21646">MRFGTPARIVTAAGLLALALIGLVVREGVARAQGREVRLAIEAYDPRSLLSGHYLQFQIQDRPAGDSACPPGAEGDPRSRIRGWIALVPAGGRHRAAGFADSRAGAERLGPVAVRGRLTCLPRGRPGPEGAQMEPDMTAVLDLGVDRFHAEQDQAERMEAALVRGAEGTPDGETPLAVVSVGRDGKARLKAVVIGGRRTDLDWF</sequence>
<evidence type="ECO:0000313" key="2">
    <source>
        <dbReference type="Proteomes" id="UP000001868"/>
    </source>
</evidence>
<gene>
    <name evidence="1" type="ordered locus">PHZ_c1039</name>
</gene>
<dbReference type="HOGENOM" id="CLU_1342221_0_0_5"/>
<dbReference type="EMBL" id="CP000747">
    <property type="protein sequence ID" value="ACG77453.1"/>
    <property type="molecule type" value="Genomic_DNA"/>
</dbReference>
<keyword evidence="2" id="KW-1185">Reference proteome</keyword>
<organism evidence="1 2">
    <name type="scientific">Phenylobacterium zucineum (strain HLK1)</name>
    <dbReference type="NCBI Taxonomy" id="450851"/>
    <lineage>
        <taxon>Bacteria</taxon>
        <taxon>Pseudomonadati</taxon>
        <taxon>Pseudomonadota</taxon>
        <taxon>Alphaproteobacteria</taxon>
        <taxon>Caulobacterales</taxon>
        <taxon>Caulobacteraceae</taxon>
        <taxon>Phenylobacterium</taxon>
    </lineage>
</organism>
<dbReference type="InterPro" id="IPR025833">
    <property type="entry name" value="GDYXXLXY"/>
</dbReference>
<dbReference type="STRING" id="450851.PHZ_c1039"/>
<name>B4RHJ3_PHEZH</name>